<gene>
    <name evidence="10" type="ORF">BS297_21695</name>
</gene>
<evidence type="ECO:0000256" key="8">
    <source>
        <dbReference type="SAM" id="MobiDB-lite"/>
    </source>
</evidence>
<organism evidence="10 11">
    <name type="scientific">Rhodococcus erythropolis</name>
    <name type="common">Arthrobacter picolinophilus</name>
    <dbReference type="NCBI Taxonomy" id="1833"/>
    <lineage>
        <taxon>Bacteria</taxon>
        <taxon>Bacillati</taxon>
        <taxon>Actinomycetota</taxon>
        <taxon>Actinomycetes</taxon>
        <taxon>Mycobacteriales</taxon>
        <taxon>Nocardiaceae</taxon>
        <taxon>Rhodococcus</taxon>
        <taxon>Rhodococcus erythropolis group</taxon>
    </lineage>
</organism>
<proteinExistence type="predicted"/>
<accession>A0A5N5E580</accession>
<feature type="domain" description="Aminoacyl-tRNA synthetase class Ia" evidence="9">
    <location>
        <begin position="29"/>
        <end position="125"/>
    </location>
</feature>
<dbReference type="Pfam" id="PF00133">
    <property type="entry name" value="tRNA-synt_1"/>
    <property type="match status" value="1"/>
</dbReference>
<evidence type="ECO:0000256" key="6">
    <source>
        <dbReference type="ARBA" id="ARBA00023146"/>
    </source>
</evidence>
<evidence type="ECO:0000256" key="2">
    <source>
        <dbReference type="ARBA" id="ARBA00022598"/>
    </source>
</evidence>
<evidence type="ECO:0000256" key="5">
    <source>
        <dbReference type="ARBA" id="ARBA00022917"/>
    </source>
</evidence>
<dbReference type="EMBL" id="MRBO01000585">
    <property type="protein sequence ID" value="KAB2583234.1"/>
    <property type="molecule type" value="Genomic_DNA"/>
</dbReference>
<evidence type="ECO:0000256" key="4">
    <source>
        <dbReference type="ARBA" id="ARBA00022840"/>
    </source>
</evidence>
<keyword evidence="4" id="KW-0067">ATP-binding</keyword>
<dbReference type="GO" id="GO:0006438">
    <property type="term" value="P:valyl-tRNA aminoacylation"/>
    <property type="evidence" value="ECO:0007669"/>
    <property type="project" value="InterPro"/>
</dbReference>
<dbReference type="GO" id="GO:0005524">
    <property type="term" value="F:ATP binding"/>
    <property type="evidence" value="ECO:0007669"/>
    <property type="project" value="UniProtKB-KW"/>
</dbReference>
<dbReference type="InterPro" id="IPR002300">
    <property type="entry name" value="aa-tRNA-synth_Ia"/>
</dbReference>
<evidence type="ECO:0000259" key="9">
    <source>
        <dbReference type="Pfam" id="PF00133"/>
    </source>
</evidence>
<dbReference type="InterPro" id="IPR014729">
    <property type="entry name" value="Rossmann-like_a/b/a_fold"/>
</dbReference>
<keyword evidence="2" id="KW-0436">Ligase</keyword>
<keyword evidence="3" id="KW-0547">Nucleotide-binding</keyword>
<keyword evidence="6" id="KW-0030">Aminoacyl-tRNA synthetase</keyword>
<dbReference type="PANTHER" id="PTHR11946:SF93">
    <property type="entry name" value="VALINE--TRNA LIGASE, CHLOROPLASTIC_MITOCHONDRIAL 2"/>
    <property type="match status" value="1"/>
</dbReference>
<comment type="caution">
    <text evidence="10">The sequence shown here is derived from an EMBL/GenBank/DDBJ whole genome shotgun (WGS) entry which is preliminary data.</text>
</comment>
<evidence type="ECO:0000313" key="10">
    <source>
        <dbReference type="EMBL" id="KAB2583234.1"/>
    </source>
</evidence>
<dbReference type="SUPFAM" id="SSF52374">
    <property type="entry name" value="Nucleotidylyl transferase"/>
    <property type="match status" value="1"/>
</dbReference>
<dbReference type="EC" id="6.1.1.9" evidence="1"/>
<evidence type="ECO:0000256" key="3">
    <source>
        <dbReference type="ARBA" id="ARBA00022741"/>
    </source>
</evidence>
<evidence type="ECO:0000256" key="1">
    <source>
        <dbReference type="ARBA" id="ARBA00013169"/>
    </source>
</evidence>
<dbReference type="PANTHER" id="PTHR11946">
    <property type="entry name" value="VALYL-TRNA SYNTHETASES"/>
    <property type="match status" value="1"/>
</dbReference>
<sequence>MTSAAPENPQTPADALPKSWDPSAVEADLYQGWVDAGYFQADATSDKPGYSIVLPPPNVTGSLHMGHALDHTLMDVLSRRKRMQGYEVLWLPGMDHAGIATQSVVEKQLAADGKTKEDFGRELFID</sequence>
<evidence type="ECO:0000256" key="7">
    <source>
        <dbReference type="ARBA" id="ARBA00029936"/>
    </source>
</evidence>
<feature type="non-terminal residue" evidence="10">
    <location>
        <position position="126"/>
    </location>
</feature>
<dbReference type="GO" id="GO:0005829">
    <property type="term" value="C:cytosol"/>
    <property type="evidence" value="ECO:0007669"/>
    <property type="project" value="TreeGrafter"/>
</dbReference>
<dbReference type="GO" id="GO:0004832">
    <property type="term" value="F:valine-tRNA ligase activity"/>
    <property type="evidence" value="ECO:0007669"/>
    <property type="project" value="UniProtKB-EC"/>
</dbReference>
<evidence type="ECO:0000313" key="11">
    <source>
        <dbReference type="Proteomes" id="UP000325576"/>
    </source>
</evidence>
<protein>
    <recommendedName>
        <fullName evidence="1">valine--tRNA ligase</fullName>
        <ecNumber evidence="1">6.1.1.9</ecNumber>
    </recommendedName>
    <alternativeName>
        <fullName evidence="7">Valyl-tRNA synthetase</fullName>
    </alternativeName>
</protein>
<dbReference type="InterPro" id="IPR001412">
    <property type="entry name" value="aa-tRNA-synth_I_CS"/>
</dbReference>
<name>A0A5N5E580_RHOER</name>
<keyword evidence="5" id="KW-0648">Protein biosynthesis</keyword>
<dbReference type="Gene3D" id="3.40.50.620">
    <property type="entry name" value="HUPs"/>
    <property type="match status" value="1"/>
</dbReference>
<dbReference type="PROSITE" id="PS00178">
    <property type="entry name" value="AA_TRNA_LIGASE_I"/>
    <property type="match status" value="1"/>
</dbReference>
<reference evidence="10 11" key="1">
    <citation type="journal article" date="2017" name="Poromechanics V (2013)">
        <title>Genomic Characterization of the Arsenic-Tolerant Actinobacterium, &lt;i&gt;Rhodococcus erythropolis&lt;/i&gt; S43.</title>
        <authorList>
            <person name="Retamal-Morales G."/>
            <person name="Mehnert M."/>
            <person name="Schwabe R."/>
            <person name="Tischler D."/>
            <person name="Schloemann M."/>
            <person name="Levican G.J."/>
        </authorList>
    </citation>
    <scope>NUCLEOTIDE SEQUENCE [LARGE SCALE GENOMIC DNA]</scope>
    <source>
        <strain evidence="10 11">S43</strain>
    </source>
</reference>
<dbReference type="InterPro" id="IPR002303">
    <property type="entry name" value="Valyl-tRNA_ligase"/>
</dbReference>
<feature type="compositionally biased region" description="Polar residues" evidence="8">
    <location>
        <begin position="1"/>
        <end position="11"/>
    </location>
</feature>
<dbReference type="AlphaFoldDB" id="A0A5N5E580"/>
<dbReference type="Proteomes" id="UP000325576">
    <property type="component" value="Unassembled WGS sequence"/>
</dbReference>
<feature type="region of interest" description="Disordered" evidence="8">
    <location>
        <begin position="1"/>
        <end position="20"/>
    </location>
</feature>